<dbReference type="EC" id="4.4.1.22" evidence="6"/>
<dbReference type="PANTHER" id="PTHR33337:SF40">
    <property type="entry name" value="CENP-V_GFA DOMAIN-CONTAINING PROTEIN-RELATED"/>
    <property type="match status" value="1"/>
</dbReference>
<dbReference type="SUPFAM" id="SSF51316">
    <property type="entry name" value="Mss4-like"/>
    <property type="match status" value="1"/>
</dbReference>
<evidence type="ECO:0000256" key="1">
    <source>
        <dbReference type="ARBA" id="ARBA00005495"/>
    </source>
</evidence>
<dbReference type="InterPro" id="IPR011057">
    <property type="entry name" value="Mss4-like_sf"/>
</dbReference>
<evidence type="ECO:0000313" key="6">
    <source>
        <dbReference type="EMBL" id="ASJ73094.1"/>
    </source>
</evidence>
<evidence type="ECO:0000256" key="3">
    <source>
        <dbReference type="ARBA" id="ARBA00022833"/>
    </source>
</evidence>
<proteinExistence type="inferred from homology"/>
<dbReference type="GO" id="GO:0046872">
    <property type="term" value="F:metal ion binding"/>
    <property type="evidence" value="ECO:0007669"/>
    <property type="project" value="UniProtKB-KW"/>
</dbReference>
<dbReference type="PROSITE" id="PS51891">
    <property type="entry name" value="CENP_V_GFA"/>
    <property type="match status" value="1"/>
</dbReference>
<reference evidence="6 7" key="1">
    <citation type="submission" date="2016-12" db="EMBL/GenBank/DDBJ databases">
        <authorList>
            <person name="Song W.-J."/>
            <person name="Kurnit D.M."/>
        </authorList>
    </citation>
    <scope>NUCLEOTIDE SEQUENCE [LARGE SCALE GENOMIC DNA]</scope>
    <source>
        <strain evidence="6 7">IMCC3135</strain>
    </source>
</reference>
<name>A0A2Z2P0Q8_9GAMM</name>
<comment type="similarity">
    <text evidence="1">Belongs to the Gfa family.</text>
</comment>
<keyword evidence="4 6" id="KW-0456">Lyase</keyword>
<keyword evidence="7" id="KW-1185">Reference proteome</keyword>
<protein>
    <submittedName>
        <fullName evidence="6">Glutathione-dependent formaldehyde-activating enzyme</fullName>
        <ecNumber evidence="6">4.4.1.22</ecNumber>
    </submittedName>
</protein>
<dbReference type="RefSeq" id="WP_205738051.1">
    <property type="nucleotide sequence ID" value="NZ_CP018632.1"/>
</dbReference>
<evidence type="ECO:0000256" key="4">
    <source>
        <dbReference type="ARBA" id="ARBA00023239"/>
    </source>
</evidence>
<dbReference type="InterPro" id="IPR006913">
    <property type="entry name" value="CENP-V/GFA"/>
</dbReference>
<dbReference type="AlphaFoldDB" id="A0A2Z2P0Q8"/>
<organism evidence="6 7">
    <name type="scientific">Granulosicoccus antarcticus IMCC3135</name>
    <dbReference type="NCBI Taxonomy" id="1192854"/>
    <lineage>
        <taxon>Bacteria</taxon>
        <taxon>Pseudomonadati</taxon>
        <taxon>Pseudomonadota</taxon>
        <taxon>Gammaproteobacteria</taxon>
        <taxon>Chromatiales</taxon>
        <taxon>Granulosicoccaceae</taxon>
        <taxon>Granulosicoccus</taxon>
    </lineage>
</organism>
<dbReference type="Proteomes" id="UP000250079">
    <property type="component" value="Chromosome"/>
</dbReference>
<dbReference type="KEGG" id="gai:IMCC3135_15050"/>
<keyword evidence="3" id="KW-0862">Zinc</keyword>
<keyword evidence="2" id="KW-0479">Metal-binding</keyword>
<dbReference type="Gene3D" id="3.90.1590.10">
    <property type="entry name" value="glutathione-dependent formaldehyde- activating enzyme (gfa)"/>
    <property type="match status" value="1"/>
</dbReference>
<gene>
    <name evidence="6" type="primary">gfa_1</name>
    <name evidence="6" type="ORF">IMCC3135_15050</name>
</gene>
<sequence>MAALNHLNCEAEKVAKIKGGCLCGEVQYESTAEPLMVAACHCTNCRKQSGTAFSMNIGVPADSVSVTGGSLTTYEDAGASGEPVLRKFCNKCGSPILTNLKAADGVSFIKAGTLDDSSWVVPGAEIWCDSKASWGSLGEALPKMPGNPPFG</sequence>
<evidence type="ECO:0000259" key="5">
    <source>
        <dbReference type="PROSITE" id="PS51891"/>
    </source>
</evidence>
<dbReference type="PANTHER" id="PTHR33337">
    <property type="entry name" value="GFA DOMAIN-CONTAINING PROTEIN"/>
    <property type="match status" value="1"/>
</dbReference>
<accession>A0A2Z2P0Q8</accession>
<feature type="domain" description="CENP-V/GFA" evidence="5">
    <location>
        <begin position="17"/>
        <end position="128"/>
    </location>
</feature>
<dbReference type="Pfam" id="PF04828">
    <property type="entry name" value="GFA"/>
    <property type="match status" value="1"/>
</dbReference>
<dbReference type="GO" id="GO:0051907">
    <property type="term" value="F:S-(hydroxymethyl)glutathione synthase activity"/>
    <property type="evidence" value="ECO:0007669"/>
    <property type="project" value="UniProtKB-EC"/>
</dbReference>
<evidence type="ECO:0000256" key="2">
    <source>
        <dbReference type="ARBA" id="ARBA00022723"/>
    </source>
</evidence>
<evidence type="ECO:0000313" key="7">
    <source>
        <dbReference type="Proteomes" id="UP000250079"/>
    </source>
</evidence>
<dbReference type="EMBL" id="CP018632">
    <property type="protein sequence ID" value="ASJ73094.1"/>
    <property type="molecule type" value="Genomic_DNA"/>
</dbReference>